<protein>
    <submittedName>
        <fullName evidence="2">Uncharacterized protein</fullName>
    </submittedName>
</protein>
<evidence type="ECO:0000256" key="1">
    <source>
        <dbReference type="SAM" id="Coils"/>
    </source>
</evidence>
<feature type="coiled-coil region" evidence="1">
    <location>
        <begin position="42"/>
        <end position="69"/>
    </location>
</feature>
<keyword evidence="1" id="KW-0175">Coiled coil</keyword>
<evidence type="ECO:0000313" key="2">
    <source>
        <dbReference type="EMBL" id="CAK9189782.1"/>
    </source>
</evidence>
<name>A0ABP0T8Y3_9BRYO</name>
<dbReference type="EMBL" id="OZ019893">
    <property type="protein sequence ID" value="CAK9189782.1"/>
    <property type="molecule type" value="Genomic_DNA"/>
</dbReference>
<accession>A0ABP0T8Y3</accession>
<sequence length="231" mass="25491">MVGGHGVEMVAAVGEMAEAAVGVLDWSHQRRVAKAVAKEWEFAEAEGELELERKENMRLRATIAMYQQAFGQLHQQKIENGTLSVDRSMEKLKITLASDEFLEKLNSLSLDTGATSSDSILVKDCLGADGYIVINHEDIVDSIASFMARYISSIPQAKKLSPKELQDAIAQAFKKVEKKGKIRQLWETGKFLYTAGSWGATALSVYRHPIVLRAASMAVWTSCCLILKVLT</sequence>
<evidence type="ECO:0000313" key="3">
    <source>
        <dbReference type="Proteomes" id="UP001497512"/>
    </source>
</evidence>
<reference evidence="2 3" key="1">
    <citation type="submission" date="2024-02" db="EMBL/GenBank/DDBJ databases">
        <authorList>
            <consortium name="ELIXIR-Norway"/>
            <consortium name="Elixir Norway"/>
        </authorList>
    </citation>
    <scope>NUCLEOTIDE SEQUENCE [LARGE SCALE GENOMIC DNA]</scope>
</reference>
<dbReference type="Proteomes" id="UP001497512">
    <property type="component" value="Chromosome 1"/>
</dbReference>
<keyword evidence="3" id="KW-1185">Reference proteome</keyword>
<organism evidence="2 3">
    <name type="scientific">Sphagnum troendelagicum</name>
    <dbReference type="NCBI Taxonomy" id="128251"/>
    <lineage>
        <taxon>Eukaryota</taxon>
        <taxon>Viridiplantae</taxon>
        <taxon>Streptophyta</taxon>
        <taxon>Embryophyta</taxon>
        <taxon>Bryophyta</taxon>
        <taxon>Sphagnophytina</taxon>
        <taxon>Sphagnopsida</taxon>
        <taxon>Sphagnales</taxon>
        <taxon>Sphagnaceae</taxon>
        <taxon>Sphagnum</taxon>
    </lineage>
</organism>
<dbReference type="PANTHER" id="PTHR33874">
    <property type="entry name" value="RING FINGER PROTEIN"/>
    <property type="match status" value="1"/>
</dbReference>
<proteinExistence type="predicted"/>
<dbReference type="PANTHER" id="PTHR33874:SF4">
    <property type="entry name" value="EXPRESSED PROTEIN"/>
    <property type="match status" value="1"/>
</dbReference>
<gene>
    <name evidence="2" type="ORF">CSSPTR1EN2_LOCUS433</name>
</gene>